<accession>A0ABW2TKN0</accession>
<dbReference type="SUPFAM" id="SSF52172">
    <property type="entry name" value="CheY-like"/>
    <property type="match status" value="1"/>
</dbReference>
<keyword evidence="1" id="KW-0808">Transferase</keyword>
<protein>
    <submittedName>
        <fullName evidence="6">ANTAR domain-containing protein</fullName>
    </submittedName>
</protein>
<proteinExistence type="predicted"/>
<feature type="domain" description="ANTAR" evidence="5">
    <location>
        <begin position="165"/>
        <end position="226"/>
    </location>
</feature>
<comment type="caution">
    <text evidence="6">The sequence shown here is derived from an EMBL/GenBank/DDBJ whole genome shotgun (WGS) entry which is preliminary data.</text>
</comment>
<evidence type="ECO:0000313" key="6">
    <source>
        <dbReference type="EMBL" id="MFC7614086.1"/>
    </source>
</evidence>
<keyword evidence="7" id="KW-1185">Reference proteome</keyword>
<evidence type="ECO:0000256" key="4">
    <source>
        <dbReference type="ARBA" id="ARBA00023163"/>
    </source>
</evidence>
<dbReference type="InterPro" id="IPR012074">
    <property type="entry name" value="GAF_ANTAR"/>
</dbReference>
<dbReference type="Pfam" id="PF13185">
    <property type="entry name" value="GAF_2"/>
    <property type="match status" value="1"/>
</dbReference>
<reference evidence="7" key="1">
    <citation type="journal article" date="2019" name="Int. J. Syst. Evol. Microbiol.">
        <title>The Global Catalogue of Microorganisms (GCM) 10K type strain sequencing project: providing services to taxonomists for standard genome sequencing and annotation.</title>
        <authorList>
            <consortium name="The Broad Institute Genomics Platform"/>
            <consortium name="The Broad Institute Genome Sequencing Center for Infectious Disease"/>
            <person name="Wu L."/>
            <person name="Ma J."/>
        </authorList>
    </citation>
    <scope>NUCLEOTIDE SEQUENCE [LARGE SCALE GENOMIC DNA]</scope>
    <source>
        <strain evidence="7">JCM 17695</strain>
    </source>
</reference>
<evidence type="ECO:0000313" key="7">
    <source>
        <dbReference type="Proteomes" id="UP001596512"/>
    </source>
</evidence>
<dbReference type="SMART" id="SM01012">
    <property type="entry name" value="ANTAR"/>
    <property type="match status" value="1"/>
</dbReference>
<keyword evidence="3" id="KW-0805">Transcription regulation</keyword>
<keyword evidence="2" id="KW-0418">Kinase</keyword>
<name>A0ABW2TKN0_9PSEU</name>
<dbReference type="PROSITE" id="PS50921">
    <property type="entry name" value="ANTAR"/>
    <property type="match status" value="1"/>
</dbReference>
<evidence type="ECO:0000256" key="3">
    <source>
        <dbReference type="ARBA" id="ARBA00023015"/>
    </source>
</evidence>
<dbReference type="InterPro" id="IPR011006">
    <property type="entry name" value="CheY-like_superfamily"/>
</dbReference>
<sequence>MTGAVERVLTLAQELVEVSRLAEDDDVSAILSRFVTRLAKTVPGVAEATITVRTPDGTETVAAVELNGVGEAPASLDPIAEALQYREPRRVDDTASDQRWPEFSAHLVSRGYRSVLALPIPTRRSTSAVLTLYSRTPHQFDETAYDIVLLLALHAGAVFDNAQLYHDSRSLVDQLNTALDTRQTIGQAQGLLMRHYHTDAETGFRLLRGASQNTNSKLRQVAQALVSAQDRGDLSAALRDYGLGEPDKTPTPTG</sequence>
<dbReference type="SUPFAM" id="SSF55781">
    <property type="entry name" value="GAF domain-like"/>
    <property type="match status" value="1"/>
</dbReference>
<evidence type="ECO:0000256" key="1">
    <source>
        <dbReference type="ARBA" id="ARBA00022679"/>
    </source>
</evidence>
<keyword evidence="4" id="KW-0804">Transcription</keyword>
<dbReference type="SMART" id="SM00065">
    <property type="entry name" value="GAF"/>
    <property type="match status" value="1"/>
</dbReference>
<dbReference type="Pfam" id="PF03861">
    <property type="entry name" value="ANTAR"/>
    <property type="match status" value="1"/>
</dbReference>
<dbReference type="Gene3D" id="3.30.450.40">
    <property type="match status" value="1"/>
</dbReference>
<dbReference type="EMBL" id="JBHTEY010000004">
    <property type="protein sequence ID" value="MFC7614086.1"/>
    <property type="molecule type" value="Genomic_DNA"/>
</dbReference>
<dbReference type="InterPro" id="IPR003018">
    <property type="entry name" value="GAF"/>
</dbReference>
<evidence type="ECO:0000256" key="2">
    <source>
        <dbReference type="ARBA" id="ARBA00022777"/>
    </source>
</evidence>
<dbReference type="Proteomes" id="UP001596512">
    <property type="component" value="Unassembled WGS sequence"/>
</dbReference>
<dbReference type="InterPro" id="IPR005561">
    <property type="entry name" value="ANTAR"/>
</dbReference>
<organism evidence="6 7">
    <name type="scientific">Actinokineospora soli</name>
    <dbReference type="NCBI Taxonomy" id="1048753"/>
    <lineage>
        <taxon>Bacteria</taxon>
        <taxon>Bacillati</taxon>
        <taxon>Actinomycetota</taxon>
        <taxon>Actinomycetes</taxon>
        <taxon>Pseudonocardiales</taxon>
        <taxon>Pseudonocardiaceae</taxon>
        <taxon>Actinokineospora</taxon>
    </lineage>
</organism>
<dbReference type="InterPro" id="IPR029016">
    <property type="entry name" value="GAF-like_dom_sf"/>
</dbReference>
<evidence type="ECO:0000259" key="5">
    <source>
        <dbReference type="PROSITE" id="PS50921"/>
    </source>
</evidence>
<dbReference type="Gene3D" id="1.10.10.10">
    <property type="entry name" value="Winged helix-like DNA-binding domain superfamily/Winged helix DNA-binding domain"/>
    <property type="match status" value="1"/>
</dbReference>
<gene>
    <name evidence="6" type="ORF">ACFQV2_11535</name>
</gene>
<dbReference type="InterPro" id="IPR036388">
    <property type="entry name" value="WH-like_DNA-bd_sf"/>
</dbReference>
<dbReference type="PIRSF" id="PIRSF036625">
    <property type="entry name" value="GAF_ANTAR"/>
    <property type="match status" value="1"/>
</dbReference>